<feature type="compositionally biased region" description="Polar residues" evidence="2">
    <location>
        <begin position="180"/>
        <end position="189"/>
    </location>
</feature>
<feature type="region of interest" description="Disordered" evidence="2">
    <location>
        <begin position="86"/>
        <end position="129"/>
    </location>
</feature>
<feature type="compositionally biased region" description="Acidic residues" evidence="2">
    <location>
        <begin position="1039"/>
        <end position="1063"/>
    </location>
</feature>
<feature type="region of interest" description="Disordered" evidence="2">
    <location>
        <begin position="2887"/>
        <end position="2916"/>
    </location>
</feature>
<evidence type="ECO:0000313" key="6">
    <source>
        <dbReference type="EnsemblMetazoa" id="AFUN020074-PB"/>
    </source>
</evidence>
<proteinExistence type="inferred from homology"/>
<dbReference type="InterPro" id="IPR025110">
    <property type="entry name" value="AMP-bd_C"/>
</dbReference>
<dbReference type="InterPro" id="IPR037337">
    <property type="entry name" value="Dip2-like_dom"/>
</dbReference>
<feature type="compositionally biased region" description="Low complexity" evidence="2">
    <location>
        <begin position="1282"/>
        <end position="1291"/>
    </location>
</feature>
<dbReference type="InterPro" id="IPR000873">
    <property type="entry name" value="AMP-dep_synth/lig_dom"/>
</dbReference>
<dbReference type="InterPro" id="IPR010506">
    <property type="entry name" value="DMAP1-bd"/>
</dbReference>
<dbReference type="Pfam" id="PF06464">
    <property type="entry name" value="DMAP_binding"/>
    <property type="match status" value="1"/>
</dbReference>
<dbReference type="CDD" id="cd05905">
    <property type="entry name" value="Dip2"/>
    <property type="match status" value="2"/>
</dbReference>
<evidence type="ECO:0000256" key="2">
    <source>
        <dbReference type="SAM" id="MobiDB-lite"/>
    </source>
</evidence>
<evidence type="ECO:0000256" key="1">
    <source>
        <dbReference type="ARBA" id="ARBA00007735"/>
    </source>
</evidence>
<dbReference type="Pfam" id="PF00501">
    <property type="entry name" value="AMP-binding"/>
    <property type="match status" value="2"/>
</dbReference>
<feature type="compositionally biased region" description="Polar residues" evidence="2">
    <location>
        <begin position="1549"/>
        <end position="1568"/>
    </location>
</feature>
<feature type="region of interest" description="Disordered" evidence="2">
    <location>
        <begin position="1377"/>
        <end position="1615"/>
    </location>
</feature>
<feature type="region of interest" description="Disordered" evidence="2">
    <location>
        <begin position="421"/>
        <end position="455"/>
    </location>
</feature>
<feature type="region of interest" description="Disordered" evidence="2">
    <location>
        <begin position="881"/>
        <end position="919"/>
    </location>
</feature>
<feature type="region of interest" description="Disordered" evidence="2">
    <location>
        <begin position="1089"/>
        <end position="1170"/>
    </location>
</feature>
<evidence type="ECO:0000259" key="3">
    <source>
        <dbReference type="Pfam" id="PF00501"/>
    </source>
</evidence>
<feature type="compositionally biased region" description="Low complexity" evidence="2">
    <location>
        <begin position="894"/>
        <end position="916"/>
    </location>
</feature>
<comment type="similarity">
    <text evidence="1">Belongs to the DIP2 family.</text>
</comment>
<feature type="region of interest" description="Disordered" evidence="2">
    <location>
        <begin position="1282"/>
        <end position="1331"/>
    </location>
</feature>
<dbReference type="Pfam" id="PF23024">
    <property type="entry name" value="AMP-dom_DIP2-like"/>
    <property type="match status" value="1"/>
</dbReference>
<feature type="compositionally biased region" description="Low complexity" evidence="2">
    <location>
        <begin position="1527"/>
        <end position="1538"/>
    </location>
</feature>
<dbReference type="VEuPathDB" id="VectorBase:AFUN2_004147"/>
<dbReference type="Gene3D" id="3.30.300.30">
    <property type="match status" value="2"/>
</dbReference>
<feature type="compositionally biased region" description="Polar residues" evidence="2">
    <location>
        <begin position="197"/>
        <end position="215"/>
    </location>
</feature>
<protein>
    <recommendedName>
        <fullName evidence="7">DMAP1-binding domain-containing protein</fullName>
    </recommendedName>
</protein>
<dbReference type="InterPro" id="IPR042099">
    <property type="entry name" value="ANL_N_sf"/>
</dbReference>
<evidence type="ECO:0000259" key="4">
    <source>
        <dbReference type="Pfam" id="PF06464"/>
    </source>
</evidence>
<dbReference type="Gene3D" id="3.40.50.12780">
    <property type="entry name" value="N-terminal domain of ligase-like"/>
    <property type="match status" value="2"/>
</dbReference>
<feature type="compositionally biased region" description="Polar residues" evidence="2">
    <location>
        <begin position="2899"/>
        <end position="2916"/>
    </location>
</feature>
<dbReference type="InterPro" id="IPR045851">
    <property type="entry name" value="AMP-bd_C_sf"/>
</dbReference>
<feature type="region of interest" description="Disordered" evidence="2">
    <location>
        <begin position="248"/>
        <end position="270"/>
    </location>
</feature>
<feature type="compositionally biased region" description="Polar residues" evidence="2">
    <location>
        <begin position="1017"/>
        <end position="1026"/>
    </location>
</feature>
<feature type="compositionally biased region" description="Acidic residues" evidence="2">
    <location>
        <begin position="1151"/>
        <end position="1170"/>
    </location>
</feature>
<feature type="compositionally biased region" description="Acidic residues" evidence="2">
    <location>
        <begin position="1468"/>
        <end position="1477"/>
    </location>
</feature>
<organism evidence="6">
    <name type="scientific">Anopheles funestus</name>
    <name type="common">African malaria mosquito</name>
    <dbReference type="NCBI Taxonomy" id="62324"/>
    <lineage>
        <taxon>Eukaryota</taxon>
        <taxon>Metazoa</taxon>
        <taxon>Ecdysozoa</taxon>
        <taxon>Arthropoda</taxon>
        <taxon>Hexapoda</taxon>
        <taxon>Insecta</taxon>
        <taxon>Pterygota</taxon>
        <taxon>Neoptera</taxon>
        <taxon>Endopterygota</taxon>
        <taxon>Diptera</taxon>
        <taxon>Nematocera</taxon>
        <taxon>Culicoidea</taxon>
        <taxon>Culicidae</taxon>
        <taxon>Anophelinae</taxon>
        <taxon>Anopheles</taxon>
    </lineage>
</organism>
<dbReference type="PANTHER" id="PTHR22754">
    <property type="entry name" value="DISCO-INTERACTING PROTEIN 2 DIP2 -RELATED"/>
    <property type="match status" value="1"/>
</dbReference>
<feature type="compositionally biased region" description="Basic and acidic residues" evidence="2">
    <location>
        <begin position="1487"/>
        <end position="1512"/>
    </location>
</feature>
<reference evidence="6" key="1">
    <citation type="submission" date="2020-05" db="UniProtKB">
        <authorList>
            <consortium name="EnsemblMetazoa"/>
        </authorList>
    </citation>
    <scope>IDENTIFICATION</scope>
    <source>
        <strain evidence="6">FUMOZ</strain>
    </source>
</reference>
<feature type="domain" description="AMP-dependent synthetase/ligase" evidence="3">
    <location>
        <begin position="1736"/>
        <end position="2140"/>
    </location>
</feature>
<dbReference type="STRING" id="62324.A0A4Y0BN96"/>
<dbReference type="SUPFAM" id="SSF56801">
    <property type="entry name" value="Acetyl-CoA synthetase-like"/>
    <property type="match status" value="2"/>
</dbReference>
<dbReference type="VEuPathDB" id="VectorBase:AFUN020074"/>
<evidence type="ECO:0008006" key="7">
    <source>
        <dbReference type="Google" id="ProtNLM"/>
    </source>
</evidence>
<feature type="region of interest" description="Disordered" evidence="2">
    <location>
        <begin position="376"/>
        <end position="402"/>
    </location>
</feature>
<feature type="domain" description="AMP-binding enzyme C-terminal" evidence="5">
    <location>
        <begin position="2942"/>
        <end position="3044"/>
    </location>
</feature>
<dbReference type="PANTHER" id="PTHR22754:SF32">
    <property type="entry name" value="DISCO-INTERACTING PROTEIN 2"/>
    <property type="match status" value="1"/>
</dbReference>
<feature type="domain" description="DMAP1-binding" evidence="4">
    <location>
        <begin position="1203"/>
        <end position="1254"/>
    </location>
</feature>
<dbReference type="FunFam" id="3.30.300.30:FF:000001">
    <property type="entry name" value="DIP2 disco-interacting protein 2 homolog C"/>
    <property type="match status" value="1"/>
</dbReference>
<feature type="region of interest" description="Disordered" evidence="2">
    <location>
        <begin position="290"/>
        <end position="314"/>
    </location>
</feature>
<dbReference type="EnsemblMetazoa" id="AFUN020074-RB">
    <property type="protein sequence ID" value="AFUN020074-PB"/>
    <property type="gene ID" value="AFUN020074"/>
</dbReference>
<feature type="region of interest" description="Disordered" evidence="2">
    <location>
        <begin position="1017"/>
        <end position="1063"/>
    </location>
</feature>
<name>A0A4Y0BN96_ANOFN</name>
<evidence type="ECO:0000259" key="5">
    <source>
        <dbReference type="Pfam" id="PF23024"/>
    </source>
</evidence>
<feature type="compositionally biased region" description="Basic and acidic residues" evidence="2">
    <location>
        <begin position="1417"/>
        <end position="1428"/>
    </location>
</feature>
<feature type="domain" description="AMP-dependent synthetase/ligase" evidence="3">
    <location>
        <begin position="2426"/>
        <end position="2834"/>
    </location>
</feature>
<feature type="region of interest" description="Disordered" evidence="2">
    <location>
        <begin position="168"/>
        <end position="232"/>
    </location>
</feature>
<accession>A0A4Y0BN96</accession>
<sequence length="3053" mass="336123">MKPITFESIRNLLKTKKKQKDKSNIDQSFKRSDSFKRISIRKSYLERGRKRNAAAVLRGSTKNLVNINEFEDQAKVVKGPEKLRLNGDAEGTQVKDSSEVHASEKTGASSSITKRVSPPELSFEEKLESNDASLDEKIRALQEINDRYINENRNLVEKTYEVSRKVEKIKIKKPPRPSKQSIGASQQQDAPRKSIENEVQNNDLSSKTITSGSQERQGKLTKPHVQDSMGSTGRVKNISHVNINVSSDAIPEEDEANEGSMRGGKVSEDTADDKSFYSISTFTIESNTLTNAGNNNTNASSKKSFRSSFSTGTSKTATNELPTLVTIRTYCEPNSLMQSTTHVNERYLETSFDNCPEEPEPVREHKPQVVKVVKETLAPAPPSGTNTGERQRSPSRIPRINTQTFKMIRSKSRDGIVIRIPAMDGQETDGIENAGSKSDSGGLKEPEDNLNRQLSNDSALDLIDVDIKVDEKDLRHGLGGSTQNLTGTVTDGTLELKNQKNKYRKKAKKATANKTGTLDVEDASLHTFKSHENFELQRTPKGTDPTNEPKFIFPNNYFEEENNIFYDQTVYADEAELPSPENSIPYALRIKENPFTKNKEFYSINTGRIWKQLNLGQQQEEDSILSTAGPRLVPPPKVKNESFKSMSSRDSGFSLTLTKPKNLFRRKSKKATLLQRRKPPKLAVSRDGYFKRVMVVQRNSSKRKKSIRKQRVAGKDIFRELYDENWSKLGDDFSAEPEAPGTLEPEAPDFARDFENFCNDRRYNQEIHDLEAFYEEHLKRLRHYYIQKKKMNEAAIKEFYRDYGAGRAAILGTDSANVGGAVTAAVPATVGEQQDEENDYYDTFIVTKNETIRFKNNALQQRYFQQTDAGLEFMFPHPDKRKSGAVGSGGSIGMGKSTKAGKSATGSAHSTTTASSRKQLFHEVRPYGSSLEPLTGGAHYTEEEFLRNNSSLLSKRNQSVHVNRYKEPPSFVYKRSISAPFGDSNFQLSTAPGNELKRIRSSGAIQNEISLANVFPSVNGNKASSAQRHRYMGKNNDGVDNDEDPEDEDDENEEDEDDEEFSENEFLINSLGDNLYCMRCDKMNSDCECFEGSDSGSPKRKDSGRPSRPRLKGGAKRVYGPNGEVVIVSEQGDDVRDKQSRANATENGVGNDEDEDEEDDDEEEELDENDENYCDVFDYNDINIIHVNHKKKVKRKKSKKRTVRKNHSTLRRGSYWGDITQKGYEKKRTRLLQPYLSKNVQHATGRPDVLQPEEVLRPAVAPSSGIPVHQHQHLLRQRQALLSTTTSSGSTSSGGGIGGIQSDHTSKDRQQTTTVTNNVVPSLGGVQHAPPQQPGLYSSALVAAAADALFKAMRISPQPPIVAAPDSAVIMRPKAYPEPTVGVQPPPEAETDRTSNNPSNGGAADGKNSRNNRRIGRHESRYTSEVRQEAVQQALAALKNRPKPSLPMPSKRSSVLNRSPERDHDDSDSSTEDESIPEEGLLGRISTPDRDNYNLPRDHILTREPMKLPSSRDHHHSQPQPLPQPPQKQSSQHGSQQQTHLDRRPPQTIPTQPANTQHATLSDTSSAGSPPAVHRNHQYQNKPTGYDITDLNDFQPHQRTPYAAPDITQFSANTRRGADRVTRYVNLANQEPGDTSTAGRWKVSAKIQQLLNTLKRPKRRPLPEFYEDNDIELEIAANPKDPNAPKPEGSVMTPVQGEQLIVPSGLPRTLEAALQRYGTSSFKAPMATVLDPNGKMTTTLTYGKLLSRAQKIAYALSTKVFSKGPEQVSLKPGDRVALVYPNSDPLNFLTAWYGCMFRGLVPLPIELPLSSSDSPPQQVGFLLSSCGVHVALTSEACLKGLPKSSTGEVAKLKGWPRLHWFVTEHLPKVPKDFNTNNNRISEDSNAYIEYTTDKEGSVMGVTVTRQAMINHCRALTMACHYTEGETIVCVLDFKREVGLWHSILTSVLNGMHVLFIPYALMKLRPSSWMQLITKYRASCCLVKSRDLHWGLLATKDHKEISLSSLRMLLVADGANPWSLSSCDQFLSVFQSKGLRPDAICPCASSSEVFTVSLRRPGRSAAGGYNQSATGRGVLSMSALSHGVVRVDSEDSLTSLTLQDCGQVMPSATMVVVSADGSPVLCKTDQVGEICVTSGSSGTAYYGLEGMTNSTFKVQPLLEAPVTKDGETIPGKPIGDEVYVRSGLLGFLGPGGLVFVCGSRDGLMTVTGRKHNSDDIIATVLAVEPMRFIYRGRIAVFSIKVLRDERVCVIAEQRPDCSEEESFQWMSRVLQAVDSIHQVGIYCLALVPPNHLPKTPLGGIHLTEARRRFLEGSLHPANVLMCPHTCVTNLPKPREIHHGSIQQLQISGTSSSSSATNIGGIGGLGTGPVGTGGTGTAGGGADASVGPASVMVGNLVQGNRLASAQGRDIGLADDNERKHQLITGVLRWRANSSPDHVLYTLLNSKGAVAKTLTCSELHKRAEKIAALLQERGKVNPGDHVALIFPPGLDLICAFYGCLYLGAVPVTIRPPHPQNLITTLPTVRMIVDVSKSGIILSIQSIIKLLKSREAATSIDPKSWPTILDIEDNPKRKLAAIANSTLDSTAYLDFSVSTCGRLSGVIITHRSLSSLCASLKLACELYPSRHVALCLDPYCGLGFSMWTLISVYSGHHSILIAPYEVEANPSLWLSTLSQYRVRDTFCSYGVIELCTKALSNSIQALKQRNINLGCVRTCVVVAEERPRVQLTQQFCKLFQALGLNTRCVSTSFGCRVNPAICVQGASSAESAQVYVDLRALRNNRVALVERGAPNSLCLVESGKLLPGVKVIIANPDSKGQCGDSHLGEIWVQSPHNSNGYFTIYGDETDYNDHFNAKLVTGCSTNDTWARTGYLGFLRRTECSQAGSILDETTPSIASRDSDTESIHSQGHNTLNSTTSSNAGNPATTVVAGNEQELHDAVYVVGALDEVITLRGMNYHPIDIENSVLRCHKKIAECAVFTWTNLLVVVVELDGNESEALDLVPLVTNTVLEEHQLIVGVVVVVDPGVVPINSRGEKQRMHLRDGFLADQLDPIYVAYNM</sequence>
<feature type="region of interest" description="Disordered" evidence="2">
    <location>
        <begin position="621"/>
        <end position="651"/>
    </location>
</feature>